<sequence>MVEDMPHIKWIFLAEDDTILGVGAARELRSCACATRAAPDDMALGAFARRRNVTLAHSPHFHQVRHGIE</sequence>
<evidence type="ECO:0000313" key="1">
    <source>
        <dbReference type="EMBL" id="CAG5051032.1"/>
    </source>
</evidence>
<accession>A0A8S3Y2N7</accession>
<protein>
    <submittedName>
        <fullName evidence="1">(apollo) hypothetical protein</fullName>
    </submittedName>
</protein>
<dbReference type="EMBL" id="CAJQZP010001492">
    <property type="protein sequence ID" value="CAG5051032.1"/>
    <property type="molecule type" value="Genomic_DNA"/>
</dbReference>
<keyword evidence="2" id="KW-1185">Reference proteome</keyword>
<dbReference type="AlphaFoldDB" id="A0A8S3Y2N7"/>
<gene>
    <name evidence="1" type="ORF">PAPOLLO_LOCUS24933</name>
</gene>
<dbReference type="OrthoDB" id="421979at2759"/>
<proteinExistence type="predicted"/>
<evidence type="ECO:0000313" key="2">
    <source>
        <dbReference type="Proteomes" id="UP000691718"/>
    </source>
</evidence>
<name>A0A8S3Y2N7_PARAO</name>
<reference evidence="1" key="1">
    <citation type="submission" date="2021-04" db="EMBL/GenBank/DDBJ databases">
        <authorList>
            <person name="Tunstrom K."/>
        </authorList>
    </citation>
    <scope>NUCLEOTIDE SEQUENCE</scope>
</reference>
<organism evidence="1 2">
    <name type="scientific">Parnassius apollo</name>
    <name type="common">Apollo butterfly</name>
    <name type="synonym">Papilio apollo</name>
    <dbReference type="NCBI Taxonomy" id="110799"/>
    <lineage>
        <taxon>Eukaryota</taxon>
        <taxon>Metazoa</taxon>
        <taxon>Ecdysozoa</taxon>
        <taxon>Arthropoda</taxon>
        <taxon>Hexapoda</taxon>
        <taxon>Insecta</taxon>
        <taxon>Pterygota</taxon>
        <taxon>Neoptera</taxon>
        <taxon>Endopterygota</taxon>
        <taxon>Lepidoptera</taxon>
        <taxon>Glossata</taxon>
        <taxon>Ditrysia</taxon>
        <taxon>Papilionoidea</taxon>
        <taxon>Papilionidae</taxon>
        <taxon>Parnassiinae</taxon>
        <taxon>Parnassini</taxon>
        <taxon>Parnassius</taxon>
        <taxon>Parnassius</taxon>
    </lineage>
</organism>
<comment type="caution">
    <text evidence="1">The sequence shown here is derived from an EMBL/GenBank/DDBJ whole genome shotgun (WGS) entry which is preliminary data.</text>
</comment>
<dbReference type="Proteomes" id="UP000691718">
    <property type="component" value="Unassembled WGS sequence"/>
</dbReference>